<organism evidence="1 2">
    <name type="scientific">Papaver somniferum</name>
    <name type="common">Opium poppy</name>
    <dbReference type="NCBI Taxonomy" id="3469"/>
    <lineage>
        <taxon>Eukaryota</taxon>
        <taxon>Viridiplantae</taxon>
        <taxon>Streptophyta</taxon>
        <taxon>Embryophyta</taxon>
        <taxon>Tracheophyta</taxon>
        <taxon>Spermatophyta</taxon>
        <taxon>Magnoliopsida</taxon>
        <taxon>Ranunculales</taxon>
        <taxon>Papaveraceae</taxon>
        <taxon>Papaveroideae</taxon>
        <taxon>Papaver</taxon>
    </lineage>
</organism>
<name>A0A4Y7IUU5_PAPSO</name>
<sequence>MGKDLGKGANL</sequence>
<keyword evidence="2" id="KW-1185">Reference proteome</keyword>
<dbReference type="Proteomes" id="UP000316621">
    <property type="component" value="Chromosome 2"/>
</dbReference>
<protein>
    <submittedName>
        <fullName evidence="1">Uncharacterized protein</fullName>
    </submittedName>
</protein>
<gene>
    <name evidence="1" type="ORF">C5167_021062</name>
</gene>
<accession>A0A4Y7IUU5</accession>
<evidence type="ECO:0000313" key="2">
    <source>
        <dbReference type="Proteomes" id="UP000316621"/>
    </source>
</evidence>
<reference evidence="1 2" key="1">
    <citation type="journal article" date="2018" name="Science">
        <title>The opium poppy genome and morphinan production.</title>
        <authorList>
            <person name="Guo L."/>
            <person name="Winzer T."/>
            <person name="Yang X."/>
            <person name="Li Y."/>
            <person name="Ning Z."/>
            <person name="He Z."/>
            <person name="Teodor R."/>
            <person name="Lu Y."/>
            <person name="Bowser T.A."/>
            <person name="Graham I.A."/>
            <person name="Ye K."/>
        </authorList>
    </citation>
    <scope>NUCLEOTIDE SEQUENCE [LARGE SCALE GENOMIC DNA]</scope>
    <source>
        <strain evidence="2">cv. HN1</strain>
        <tissue evidence="1">Leaves</tissue>
    </source>
</reference>
<dbReference type="EMBL" id="CM010716">
    <property type="protein sequence ID" value="RZC52634.1"/>
    <property type="molecule type" value="Genomic_DNA"/>
</dbReference>
<proteinExistence type="predicted"/>
<evidence type="ECO:0000313" key="1">
    <source>
        <dbReference type="EMBL" id="RZC52634.1"/>
    </source>
</evidence>